<dbReference type="EMBL" id="FZOF01000002">
    <property type="protein sequence ID" value="SNR97841.1"/>
    <property type="molecule type" value="Genomic_DNA"/>
</dbReference>
<evidence type="ECO:0000313" key="2">
    <source>
        <dbReference type="EMBL" id="SNR97841.1"/>
    </source>
</evidence>
<sequence>MNLVPRPAGPDGPAARSAGPPPTVPATTDRTADTPARGVRAAHHHHPIPEPGRTPAALRERTRE</sequence>
<proteinExistence type="predicted"/>
<evidence type="ECO:0000256" key="1">
    <source>
        <dbReference type="SAM" id="MobiDB-lite"/>
    </source>
</evidence>
<dbReference type="AlphaFoldDB" id="A0A239AR62"/>
<name>A0A239AR62_9ACTN</name>
<reference evidence="2 3" key="1">
    <citation type="submission" date="2017-06" db="EMBL/GenBank/DDBJ databases">
        <authorList>
            <person name="Kim H.J."/>
            <person name="Triplett B.A."/>
        </authorList>
    </citation>
    <scope>NUCLEOTIDE SEQUENCE [LARGE SCALE GENOMIC DNA]</scope>
    <source>
        <strain evidence="2 3">CGMCC 4.1858</strain>
    </source>
</reference>
<evidence type="ECO:0000313" key="3">
    <source>
        <dbReference type="Proteomes" id="UP000198280"/>
    </source>
</evidence>
<dbReference type="Proteomes" id="UP000198280">
    <property type="component" value="Unassembled WGS sequence"/>
</dbReference>
<organism evidence="2 3">
    <name type="scientific">Actinacidiphila glaucinigra</name>
    <dbReference type="NCBI Taxonomy" id="235986"/>
    <lineage>
        <taxon>Bacteria</taxon>
        <taxon>Bacillati</taxon>
        <taxon>Actinomycetota</taxon>
        <taxon>Actinomycetes</taxon>
        <taxon>Kitasatosporales</taxon>
        <taxon>Streptomycetaceae</taxon>
        <taxon>Actinacidiphila</taxon>
    </lineage>
</organism>
<accession>A0A239AR62</accession>
<feature type="compositionally biased region" description="Low complexity" evidence="1">
    <location>
        <begin position="1"/>
        <end position="18"/>
    </location>
</feature>
<feature type="region of interest" description="Disordered" evidence="1">
    <location>
        <begin position="1"/>
        <end position="64"/>
    </location>
</feature>
<protein>
    <submittedName>
        <fullName evidence="2">Uncharacterized protein</fullName>
    </submittedName>
</protein>
<keyword evidence="3" id="KW-1185">Reference proteome</keyword>
<gene>
    <name evidence="2" type="ORF">SAMN05216252_102103</name>
</gene>
<feature type="compositionally biased region" description="Low complexity" evidence="1">
    <location>
        <begin position="25"/>
        <end position="37"/>
    </location>
</feature>